<gene>
    <name evidence="2" type="ORF">BJ983_003292</name>
</gene>
<dbReference type="Proteomes" id="UP000535890">
    <property type="component" value="Unassembled WGS sequence"/>
</dbReference>
<dbReference type="InterPro" id="IPR036188">
    <property type="entry name" value="FAD/NAD-bd_sf"/>
</dbReference>
<feature type="domain" description="FAD-binding" evidence="1">
    <location>
        <begin position="2"/>
        <end position="330"/>
    </location>
</feature>
<dbReference type="PRINTS" id="PR00420">
    <property type="entry name" value="RNGMNOXGNASE"/>
</dbReference>
<protein>
    <submittedName>
        <fullName evidence="2">2-polyprenyl-6-methoxyphenol hydroxylase-like FAD-dependent oxidoreductase</fullName>
    </submittedName>
</protein>
<dbReference type="AlphaFoldDB" id="A0A7Y9DXB0"/>
<dbReference type="EMBL" id="JACCBN010000001">
    <property type="protein sequence ID" value="NYD37190.1"/>
    <property type="molecule type" value="Genomic_DNA"/>
</dbReference>
<dbReference type="GO" id="GO:0071949">
    <property type="term" value="F:FAD binding"/>
    <property type="evidence" value="ECO:0007669"/>
    <property type="project" value="InterPro"/>
</dbReference>
<sequence length="371" mass="39244">MHVLVSGAGIAGSALAHLLLARGHRVTVVEVAPRPRPGGQAVDVRGPALDVMDRMGLGDRLRAARTDMRGMSVVAADGTELMRSTTTTLTGGPLDSPDVEILRDDLAGMLADAATGAEWCFGDRIVAIGADHVELASGRVLEPDVVVGADGLHSGVGRLVGLVDDGALRPLGSHLAVYTMPNVFGLDRWQVFCRSPRGMVGLYTARDNREVRVNLGFEGAADDDHRDVAAQKALLTEVFADHGWWVPRMLEGLAGADDFYLAPMTQVVAPRWSSGRTVLLGDAAWCTTPLSGQGTTLALVGAYLLAQELDTRPVAEAFAAYEERMRPVAEADQRLALENQVRVAEMMDDPGQAAGSDAWSATSAATSLVLS</sequence>
<keyword evidence="3" id="KW-1185">Reference proteome</keyword>
<comment type="caution">
    <text evidence="2">The sequence shown here is derived from an EMBL/GenBank/DDBJ whole genome shotgun (WGS) entry which is preliminary data.</text>
</comment>
<dbReference type="SUPFAM" id="SSF51905">
    <property type="entry name" value="FAD/NAD(P)-binding domain"/>
    <property type="match status" value="1"/>
</dbReference>
<dbReference type="Gene3D" id="3.50.50.60">
    <property type="entry name" value="FAD/NAD(P)-binding domain"/>
    <property type="match status" value="1"/>
</dbReference>
<evidence type="ECO:0000259" key="1">
    <source>
        <dbReference type="Pfam" id="PF01494"/>
    </source>
</evidence>
<proteinExistence type="predicted"/>
<dbReference type="RefSeq" id="WP_179794768.1">
    <property type="nucleotide sequence ID" value="NZ_BAABHP010000014.1"/>
</dbReference>
<dbReference type="InterPro" id="IPR002938">
    <property type="entry name" value="FAD-bd"/>
</dbReference>
<accession>A0A7Y9DXB0</accession>
<name>A0A7Y9DXB0_9PSEU</name>
<dbReference type="Pfam" id="PF01494">
    <property type="entry name" value="FAD_binding_3"/>
    <property type="match status" value="1"/>
</dbReference>
<evidence type="ECO:0000313" key="2">
    <source>
        <dbReference type="EMBL" id="NYD37190.1"/>
    </source>
</evidence>
<dbReference type="InterPro" id="IPR051704">
    <property type="entry name" value="FAD_aromatic-hydroxylase"/>
</dbReference>
<dbReference type="PANTHER" id="PTHR46865">
    <property type="entry name" value="OXIDOREDUCTASE-RELATED"/>
    <property type="match status" value="1"/>
</dbReference>
<dbReference type="PANTHER" id="PTHR46865:SF2">
    <property type="entry name" value="MONOOXYGENASE"/>
    <property type="match status" value="1"/>
</dbReference>
<evidence type="ECO:0000313" key="3">
    <source>
        <dbReference type="Proteomes" id="UP000535890"/>
    </source>
</evidence>
<organism evidence="2 3">
    <name type="scientific">Actinomycetospora corticicola</name>
    <dbReference type="NCBI Taxonomy" id="663602"/>
    <lineage>
        <taxon>Bacteria</taxon>
        <taxon>Bacillati</taxon>
        <taxon>Actinomycetota</taxon>
        <taxon>Actinomycetes</taxon>
        <taxon>Pseudonocardiales</taxon>
        <taxon>Pseudonocardiaceae</taxon>
        <taxon>Actinomycetospora</taxon>
    </lineage>
</organism>
<reference evidence="2 3" key="1">
    <citation type="submission" date="2020-07" db="EMBL/GenBank/DDBJ databases">
        <title>Sequencing the genomes of 1000 actinobacteria strains.</title>
        <authorList>
            <person name="Klenk H.-P."/>
        </authorList>
    </citation>
    <scope>NUCLEOTIDE SEQUENCE [LARGE SCALE GENOMIC DNA]</scope>
    <source>
        <strain evidence="2 3">DSM 45772</strain>
    </source>
</reference>
<dbReference type="Gene3D" id="3.30.9.10">
    <property type="entry name" value="D-Amino Acid Oxidase, subunit A, domain 2"/>
    <property type="match status" value="1"/>
</dbReference>